<feature type="compositionally biased region" description="Basic and acidic residues" evidence="1">
    <location>
        <begin position="1"/>
        <end position="23"/>
    </location>
</feature>
<sequence>MEECHDGRSKTQVAREPDMKVSEARMAMSSYGAGSEGRNPAARQAIQAAQAYGRATPDGGNGASSGQDYSGGAGSSFGDQSGGTGRAPVDPANLLGIPSEQITPAVERALSRLMSRVDTLVTQLETVQKHQQELARKSSQDPFTGLLSRPAFMQILENEIAVTPPPVSPRCLLLCEIADLETLSKTYGQSCKDAMIAQLAEFLRVYIQPPHQLGYLGCNDFAALLYNVDAAEGWRRSQAIGEQLHRASYFWDGQLVDYRLVFGVYQIGPGESVTTVMGGVDRELRSSMAHFQNAGSPE</sequence>
<dbReference type="AlphaFoldDB" id="A0A2N3KRC5"/>
<dbReference type="Pfam" id="PF00990">
    <property type="entry name" value="GGDEF"/>
    <property type="match status" value="1"/>
</dbReference>
<organism evidence="3 4">
    <name type="scientific">Thalassospira marina</name>
    <dbReference type="NCBI Taxonomy" id="2048283"/>
    <lineage>
        <taxon>Bacteria</taxon>
        <taxon>Pseudomonadati</taxon>
        <taxon>Pseudomonadota</taxon>
        <taxon>Alphaproteobacteria</taxon>
        <taxon>Rhodospirillales</taxon>
        <taxon>Thalassospiraceae</taxon>
        <taxon>Thalassospira</taxon>
    </lineage>
</organism>
<evidence type="ECO:0000256" key="1">
    <source>
        <dbReference type="SAM" id="MobiDB-lite"/>
    </source>
</evidence>
<evidence type="ECO:0000313" key="3">
    <source>
        <dbReference type="EMBL" id="PKR53060.1"/>
    </source>
</evidence>
<evidence type="ECO:0000313" key="4">
    <source>
        <dbReference type="Proteomes" id="UP000233597"/>
    </source>
</evidence>
<gene>
    <name evidence="3" type="ORF">COO20_15380</name>
</gene>
<accession>A0A2N3KRC5</accession>
<protein>
    <submittedName>
        <fullName evidence="3">GGDEF domain-containing protein</fullName>
    </submittedName>
</protein>
<dbReference type="PROSITE" id="PS50887">
    <property type="entry name" value="GGDEF"/>
    <property type="match status" value="1"/>
</dbReference>
<reference evidence="3 4" key="1">
    <citation type="submission" date="2017-09" db="EMBL/GenBank/DDBJ databases">
        <title>Biodiversity and function of Thalassospira species in the particle-attached aromatic-hydrocarbon-degrading consortia from the surface seawater of the South China Sea.</title>
        <authorList>
            <person name="Dong C."/>
            <person name="Liu R."/>
            <person name="Shao Z."/>
        </authorList>
    </citation>
    <scope>NUCLEOTIDE SEQUENCE [LARGE SCALE GENOMIC DNA]</scope>
    <source>
        <strain evidence="3 4">CSC1P2</strain>
    </source>
</reference>
<dbReference type="Proteomes" id="UP000233597">
    <property type="component" value="Unassembled WGS sequence"/>
</dbReference>
<dbReference type="InterPro" id="IPR000160">
    <property type="entry name" value="GGDEF_dom"/>
</dbReference>
<dbReference type="SUPFAM" id="SSF55073">
    <property type="entry name" value="Nucleotide cyclase"/>
    <property type="match status" value="1"/>
</dbReference>
<feature type="compositionally biased region" description="Low complexity" evidence="1">
    <location>
        <begin position="41"/>
        <end position="51"/>
    </location>
</feature>
<dbReference type="SMART" id="SM00267">
    <property type="entry name" value="GGDEF"/>
    <property type="match status" value="1"/>
</dbReference>
<dbReference type="InterPro" id="IPR043128">
    <property type="entry name" value="Rev_trsase/Diguanyl_cyclase"/>
</dbReference>
<name>A0A2N3KRC5_9PROT</name>
<evidence type="ECO:0000259" key="2">
    <source>
        <dbReference type="PROSITE" id="PS50887"/>
    </source>
</evidence>
<feature type="compositionally biased region" description="Gly residues" evidence="1">
    <location>
        <begin position="59"/>
        <end position="85"/>
    </location>
</feature>
<feature type="region of interest" description="Disordered" evidence="1">
    <location>
        <begin position="1"/>
        <end position="96"/>
    </location>
</feature>
<dbReference type="OrthoDB" id="7365156at2"/>
<dbReference type="EMBL" id="NWTK01000010">
    <property type="protein sequence ID" value="PKR53060.1"/>
    <property type="molecule type" value="Genomic_DNA"/>
</dbReference>
<feature type="domain" description="GGDEF" evidence="2">
    <location>
        <begin position="168"/>
        <end position="298"/>
    </location>
</feature>
<comment type="caution">
    <text evidence="3">The sequence shown here is derived from an EMBL/GenBank/DDBJ whole genome shotgun (WGS) entry which is preliminary data.</text>
</comment>
<proteinExistence type="predicted"/>
<dbReference type="Gene3D" id="3.30.70.270">
    <property type="match status" value="1"/>
</dbReference>
<dbReference type="InterPro" id="IPR029787">
    <property type="entry name" value="Nucleotide_cyclase"/>
</dbReference>